<dbReference type="GO" id="GO:0004057">
    <property type="term" value="F:arginyl-tRNA--protein transferase activity"/>
    <property type="evidence" value="ECO:0007669"/>
    <property type="project" value="UniProtKB-EC"/>
</dbReference>
<dbReference type="EC" id="2.3.2.29" evidence="4"/>
<dbReference type="InterPro" id="IPR016181">
    <property type="entry name" value="Acyl_CoA_acyltransferase"/>
</dbReference>
<sequence>MSNLSELKVGLTGRFPCSYLENEEEQLIMLMDPENNSQKNYAALIEIGFRRSGEQVYRPHCPTCEGCESLRINSERFVLSKSQKRLLNKNKHFTIVQSNKVKETYYPLYERYINQIYRDGVMYPASLEQFESFIRCSWVNIIFLEVYDGEKLISVSVTDQLLSETAQSWSAFYCFYDPDYQAHSLGKYAVLQQLQLAKKYNINYLYLGYYIQNCQKMNYKNQFNPHQRFIKQQWIDFD</sequence>
<dbReference type="Proteomes" id="UP001369082">
    <property type="component" value="Unassembled WGS sequence"/>
</dbReference>
<dbReference type="InterPro" id="IPR030700">
    <property type="entry name" value="N-end_Aminoacyl_Trfase"/>
</dbReference>
<comment type="caution">
    <text evidence="7">The sequence shown here is derived from an EMBL/GenBank/DDBJ whole genome shotgun (WGS) entry which is preliminary data.</text>
</comment>
<dbReference type="RefSeq" id="WP_341598368.1">
    <property type="nucleotide sequence ID" value="NZ_JBAKAZ010000046.1"/>
</dbReference>
<proteinExistence type="inferred from homology"/>
<dbReference type="InterPro" id="IPR017138">
    <property type="entry name" value="Asp_Glu_LeuTrfase"/>
</dbReference>
<dbReference type="EMBL" id="JBAKAZ010000046">
    <property type="protein sequence ID" value="MEL0630243.1"/>
    <property type="molecule type" value="Genomic_DNA"/>
</dbReference>
<dbReference type="PANTHER" id="PTHR21367:SF1">
    <property type="entry name" value="ARGINYL-TRNA--PROTEIN TRANSFERASE 1"/>
    <property type="match status" value="1"/>
</dbReference>
<reference evidence="7 8" key="1">
    <citation type="submission" date="2024-02" db="EMBL/GenBank/DDBJ databases">
        <title>Bacteria isolated from the canopy kelp, Nereocystis luetkeana.</title>
        <authorList>
            <person name="Pfister C.A."/>
            <person name="Younker I.T."/>
            <person name="Light S.H."/>
        </authorList>
    </citation>
    <scope>NUCLEOTIDE SEQUENCE [LARGE SCALE GENOMIC DNA]</scope>
    <source>
        <strain evidence="7 8">TI.1.05</strain>
    </source>
</reference>
<comment type="function">
    <text evidence="4">Functions in the N-end rule pathway of protein degradation where it conjugates Leu from its aminoacyl-tRNA to the N-termini of proteins containing an N-terminal aspartate or glutamate.</text>
</comment>
<dbReference type="NCBIfam" id="NF002346">
    <property type="entry name" value="PRK01305.2-3"/>
    <property type="match status" value="1"/>
</dbReference>
<dbReference type="PANTHER" id="PTHR21367">
    <property type="entry name" value="ARGININE-TRNA-PROTEIN TRANSFERASE 1"/>
    <property type="match status" value="1"/>
</dbReference>
<accession>A0ABU9GSD4</accession>
<keyword evidence="2 4" id="KW-0808">Transferase</keyword>
<dbReference type="InterPro" id="IPR007472">
    <property type="entry name" value="N-end_Aminoacyl_Trfase_C"/>
</dbReference>
<name>A0ABU9GSD4_9GAMM</name>
<dbReference type="HAMAP" id="MF_00689">
    <property type="entry name" value="Bpt"/>
    <property type="match status" value="1"/>
</dbReference>
<feature type="domain" description="N-end rule aminoacyl transferase C-terminal" evidence="6">
    <location>
        <begin position="106"/>
        <end position="228"/>
    </location>
</feature>
<feature type="domain" description="N-end aminoacyl transferase N-terminal" evidence="5">
    <location>
        <begin position="16"/>
        <end position="85"/>
    </location>
</feature>
<evidence type="ECO:0000313" key="7">
    <source>
        <dbReference type="EMBL" id="MEL0630243.1"/>
    </source>
</evidence>
<protein>
    <recommendedName>
        <fullName evidence="4">Aspartate/glutamate leucyltransferase</fullName>
        <ecNumber evidence="4">2.3.2.29</ecNumber>
    </recommendedName>
</protein>
<keyword evidence="1 4" id="KW-0963">Cytoplasm</keyword>
<comment type="catalytic activity">
    <reaction evidence="4">
        <text>N-terminal L-glutamyl-[protein] + L-leucyl-tRNA(Leu) = N-terminal L-leucyl-L-glutamyl-[protein] + tRNA(Leu) + H(+)</text>
        <dbReference type="Rhea" id="RHEA:50412"/>
        <dbReference type="Rhea" id="RHEA-COMP:9613"/>
        <dbReference type="Rhea" id="RHEA-COMP:9622"/>
        <dbReference type="Rhea" id="RHEA-COMP:12664"/>
        <dbReference type="Rhea" id="RHEA-COMP:12668"/>
        <dbReference type="ChEBI" id="CHEBI:15378"/>
        <dbReference type="ChEBI" id="CHEBI:64721"/>
        <dbReference type="ChEBI" id="CHEBI:78442"/>
        <dbReference type="ChEBI" id="CHEBI:78494"/>
        <dbReference type="ChEBI" id="CHEBI:133041"/>
        <dbReference type="EC" id="2.3.2.29"/>
    </reaction>
</comment>
<dbReference type="NCBIfam" id="NF002342">
    <property type="entry name" value="PRK01305.1-3"/>
    <property type="match status" value="1"/>
</dbReference>
<evidence type="ECO:0000313" key="8">
    <source>
        <dbReference type="Proteomes" id="UP001369082"/>
    </source>
</evidence>
<comment type="subcellular location">
    <subcellularLocation>
        <location evidence="4">Cytoplasm</location>
    </subcellularLocation>
</comment>
<dbReference type="NCBIfam" id="NF002345">
    <property type="entry name" value="PRK01305.2-2"/>
    <property type="match status" value="1"/>
</dbReference>
<organism evidence="7 8">
    <name type="scientific">Psychromonas aquatilis</name>
    <dbReference type="NCBI Taxonomy" id="2005072"/>
    <lineage>
        <taxon>Bacteria</taxon>
        <taxon>Pseudomonadati</taxon>
        <taxon>Pseudomonadota</taxon>
        <taxon>Gammaproteobacteria</taxon>
        <taxon>Alteromonadales</taxon>
        <taxon>Psychromonadaceae</taxon>
        <taxon>Psychromonas</taxon>
    </lineage>
</organism>
<dbReference type="InterPro" id="IPR007471">
    <property type="entry name" value="N-end_Aminoacyl_Trfase_N"/>
</dbReference>
<evidence type="ECO:0000256" key="2">
    <source>
        <dbReference type="ARBA" id="ARBA00022679"/>
    </source>
</evidence>
<keyword evidence="3 4" id="KW-0012">Acyltransferase</keyword>
<dbReference type="Pfam" id="PF04376">
    <property type="entry name" value="ATE_N"/>
    <property type="match status" value="1"/>
</dbReference>
<evidence type="ECO:0000256" key="4">
    <source>
        <dbReference type="HAMAP-Rule" id="MF_00689"/>
    </source>
</evidence>
<evidence type="ECO:0000259" key="6">
    <source>
        <dbReference type="Pfam" id="PF04377"/>
    </source>
</evidence>
<evidence type="ECO:0000259" key="5">
    <source>
        <dbReference type="Pfam" id="PF04376"/>
    </source>
</evidence>
<comment type="catalytic activity">
    <reaction evidence="4">
        <text>N-terminal L-aspartyl-[protein] + L-leucyl-tRNA(Leu) = N-terminal L-leucyl-L-aspartyl-[protein] + tRNA(Leu) + H(+)</text>
        <dbReference type="Rhea" id="RHEA:50420"/>
        <dbReference type="Rhea" id="RHEA-COMP:9613"/>
        <dbReference type="Rhea" id="RHEA-COMP:9622"/>
        <dbReference type="Rhea" id="RHEA-COMP:12669"/>
        <dbReference type="Rhea" id="RHEA-COMP:12674"/>
        <dbReference type="ChEBI" id="CHEBI:15378"/>
        <dbReference type="ChEBI" id="CHEBI:64720"/>
        <dbReference type="ChEBI" id="CHEBI:78442"/>
        <dbReference type="ChEBI" id="CHEBI:78494"/>
        <dbReference type="ChEBI" id="CHEBI:133042"/>
        <dbReference type="EC" id="2.3.2.29"/>
    </reaction>
</comment>
<evidence type="ECO:0000256" key="1">
    <source>
        <dbReference type="ARBA" id="ARBA00022490"/>
    </source>
</evidence>
<dbReference type="PIRSF" id="PIRSF037208">
    <property type="entry name" value="ATE_pro_prd"/>
    <property type="match status" value="1"/>
</dbReference>
<dbReference type="Pfam" id="PF04377">
    <property type="entry name" value="ATE_C"/>
    <property type="match status" value="1"/>
</dbReference>
<dbReference type="SUPFAM" id="SSF55729">
    <property type="entry name" value="Acyl-CoA N-acyltransferases (Nat)"/>
    <property type="match status" value="1"/>
</dbReference>
<keyword evidence="8" id="KW-1185">Reference proteome</keyword>
<evidence type="ECO:0000256" key="3">
    <source>
        <dbReference type="ARBA" id="ARBA00023315"/>
    </source>
</evidence>
<gene>
    <name evidence="4" type="primary">bpt</name>
    <name evidence="7" type="ORF">V6256_11560</name>
</gene>
<comment type="similarity">
    <text evidence="4">Belongs to the R-transferase family. Bpt subfamily.</text>
</comment>